<dbReference type="FunFam" id="3.90.550.10:FF:000051">
    <property type="entry name" value="Alpha-1,2-mannosyltransferase (Ktr4)"/>
    <property type="match status" value="1"/>
</dbReference>
<dbReference type="AlphaFoldDB" id="A0A137P7P0"/>
<accession>A0A137P7P0</accession>
<name>A0A137P7P0_CONC2</name>
<dbReference type="Gene3D" id="3.90.550.10">
    <property type="entry name" value="Spore Coat Polysaccharide Biosynthesis Protein SpsA, Chain A"/>
    <property type="match status" value="1"/>
</dbReference>
<dbReference type="GO" id="GO:0005794">
    <property type="term" value="C:Golgi apparatus"/>
    <property type="evidence" value="ECO:0007669"/>
    <property type="project" value="TreeGrafter"/>
</dbReference>
<dbReference type="InterPro" id="IPR002685">
    <property type="entry name" value="Glyco_trans_15"/>
</dbReference>
<dbReference type="Pfam" id="PF01793">
    <property type="entry name" value="Glyco_transf_15"/>
    <property type="match status" value="1"/>
</dbReference>
<dbReference type="PIRSF" id="PIRSF018153">
    <property type="entry name" value="Glyco_trans_15"/>
    <property type="match status" value="1"/>
</dbReference>
<gene>
    <name evidence="4" type="ORF">CONCODRAFT_57829</name>
</gene>
<dbReference type="GO" id="GO:0000026">
    <property type="term" value="F:alpha-1,2-mannosyltransferase activity"/>
    <property type="evidence" value="ECO:0007669"/>
    <property type="project" value="TreeGrafter"/>
</dbReference>
<dbReference type="GO" id="GO:0006487">
    <property type="term" value="P:protein N-linked glycosylation"/>
    <property type="evidence" value="ECO:0007669"/>
    <property type="project" value="TreeGrafter"/>
</dbReference>
<reference evidence="4 5" key="1">
    <citation type="journal article" date="2015" name="Genome Biol. Evol.">
        <title>Phylogenomic analyses indicate that early fungi evolved digesting cell walls of algal ancestors of land plants.</title>
        <authorList>
            <person name="Chang Y."/>
            <person name="Wang S."/>
            <person name="Sekimoto S."/>
            <person name="Aerts A.L."/>
            <person name="Choi C."/>
            <person name="Clum A."/>
            <person name="LaButti K.M."/>
            <person name="Lindquist E.A."/>
            <person name="Yee Ngan C."/>
            <person name="Ohm R.A."/>
            <person name="Salamov A.A."/>
            <person name="Grigoriev I.V."/>
            <person name="Spatafora J.W."/>
            <person name="Berbee M.L."/>
        </authorList>
    </citation>
    <scope>NUCLEOTIDE SEQUENCE [LARGE SCALE GENOMIC DNA]</scope>
    <source>
        <strain evidence="4 5">NRRL 28638</strain>
    </source>
</reference>
<protein>
    <submittedName>
        <fullName evidence="4">Glycosyltransferase family 15 protein</fullName>
    </submittedName>
</protein>
<evidence type="ECO:0000256" key="2">
    <source>
        <dbReference type="ARBA" id="ARBA00022679"/>
    </source>
</evidence>
<dbReference type="OrthoDB" id="439943at2759"/>
<sequence>MGPTKGVILLITKTSEMYHAKKTIRQIEDRFNHKYHYPYVLLNNEPFSREFIEHTSAMTQSYMEYGVIPSQHWDVPDDIDMDKVKKGMEEMNKLKIIHADDLQYRQLQRYWSGFFYKHPLLQKYDYYWRAETGSSYLCDFDFDPFERLKSQEKTYSFVIPMTEFGPTIKSLWSTVKDYVKTVKPTFPKNNALEFISDDNMETYNLCHFWSNFELADLRFFRSSEYQEFFDHLDKSGGFFYERWGDAPVHSIAVSLLQDKKKIWHMEEMGYSHTSLTQCPQKTELRKKCACEKKENFNEMNWSCLPKYKKLFEDDS</sequence>
<dbReference type="PANTHER" id="PTHR31121">
    <property type="entry name" value="ALPHA-1,2 MANNOSYLTRANSFERASE KTR1"/>
    <property type="match status" value="1"/>
</dbReference>
<dbReference type="EMBL" id="KQ964486">
    <property type="protein sequence ID" value="KXN71020.1"/>
    <property type="molecule type" value="Genomic_DNA"/>
</dbReference>
<organism evidence="4 5">
    <name type="scientific">Conidiobolus coronatus (strain ATCC 28846 / CBS 209.66 / NRRL 28638)</name>
    <name type="common">Delacroixia coronata</name>
    <dbReference type="NCBI Taxonomy" id="796925"/>
    <lineage>
        <taxon>Eukaryota</taxon>
        <taxon>Fungi</taxon>
        <taxon>Fungi incertae sedis</taxon>
        <taxon>Zoopagomycota</taxon>
        <taxon>Entomophthoromycotina</taxon>
        <taxon>Entomophthoromycetes</taxon>
        <taxon>Entomophthorales</taxon>
        <taxon>Ancylistaceae</taxon>
        <taxon>Conidiobolus</taxon>
    </lineage>
</organism>
<evidence type="ECO:0000313" key="5">
    <source>
        <dbReference type="Proteomes" id="UP000070444"/>
    </source>
</evidence>
<dbReference type="GO" id="GO:0016020">
    <property type="term" value="C:membrane"/>
    <property type="evidence" value="ECO:0007669"/>
    <property type="project" value="InterPro"/>
</dbReference>
<dbReference type="GO" id="GO:0000032">
    <property type="term" value="P:cell wall mannoprotein biosynthetic process"/>
    <property type="evidence" value="ECO:0007669"/>
    <property type="project" value="TreeGrafter"/>
</dbReference>
<dbReference type="SUPFAM" id="SSF53448">
    <property type="entry name" value="Nucleotide-diphospho-sugar transferases"/>
    <property type="match status" value="1"/>
</dbReference>
<evidence type="ECO:0000313" key="4">
    <source>
        <dbReference type="EMBL" id="KXN71020.1"/>
    </source>
</evidence>
<proteinExistence type="inferred from homology"/>
<keyword evidence="2 4" id="KW-0808">Transferase</keyword>
<dbReference type="InterPro" id="IPR029044">
    <property type="entry name" value="Nucleotide-diphossugar_trans"/>
</dbReference>
<dbReference type="PANTHER" id="PTHR31121:SF6">
    <property type="entry name" value="ALPHA-1,2 MANNOSYLTRANSFERASE KTR1"/>
    <property type="match status" value="1"/>
</dbReference>
<evidence type="ECO:0000256" key="1">
    <source>
        <dbReference type="ARBA" id="ARBA00007677"/>
    </source>
</evidence>
<feature type="active site" description="Nucleophile" evidence="3">
    <location>
        <position position="213"/>
    </location>
</feature>
<comment type="similarity">
    <text evidence="1">Belongs to the glycosyltransferase 15 family.</text>
</comment>
<dbReference type="Proteomes" id="UP000070444">
    <property type="component" value="Unassembled WGS sequence"/>
</dbReference>
<keyword evidence="5" id="KW-1185">Reference proteome</keyword>
<evidence type="ECO:0000256" key="3">
    <source>
        <dbReference type="PIRSR" id="PIRSR018153-1"/>
    </source>
</evidence>